<keyword evidence="4 5" id="KW-0975">Bacterial flagellum</keyword>
<protein>
    <recommendedName>
        <fullName evidence="5">Flagellar P-ring protein</fullName>
    </recommendedName>
    <alternativeName>
        <fullName evidence="5">Basal body P-ring protein</fullName>
    </alternativeName>
</protein>
<dbReference type="PANTHER" id="PTHR30381">
    <property type="entry name" value="FLAGELLAR P-RING PERIPLASMIC PROTEIN FLGI"/>
    <property type="match status" value="1"/>
</dbReference>
<comment type="function">
    <text evidence="1 5">Assembles around the rod to form the L-ring and probably protects the motor/basal body from shearing forces during rotation.</text>
</comment>
<dbReference type="HAMAP" id="MF_00416">
    <property type="entry name" value="FlgI"/>
    <property type="match status" value="1"/>
</dbReference>
<dbReference type="GO" id="GO:0005198">
    <property type="term" value="F:structural molecule activity"/>
    <property type="evidence" value="ECO:0007669"/>
    <property type="project" value="InterPro"/>
</dbReference>
<dbReference type="GO" id="GO:0009428">
    <property type="term" value="C:bacterial-type flagellum basal body, distal rod, P ring"/>
    <property type="evidence" value="ECO:0007669"/>
    <property type="project" value="InterPro"/>
</dbReference>
<evidence type="ECO:0000313" key="8">
    <source>
        <dbReference type="Proteomes" id="UP000333828"/>
    </source>
</evidence>
<feature type="region of interest" description="Disordered" evidence="6">
    <location>
        <begin position="1"/>
        <end position="27"/>
    </location>
</feature>
<keyword evidence="8" id="KW-1185">Reference proteome</keyword>
<comment type="subcellular location">
    <subcellularLocation>
        <location evidence="2 5">Bacterial flagellum basal body</location>
    </subcellularLocation>
</comment>
<evidence type="ECO:0000256" key="4">
    <source>
        <dbReference type="ARBA" id="ARBA00023143"/>
    </source>
</evidence>
<dbReference type="GO" id="GO:0071973">
    <property type="term" value="P:bacterial-type flagellum-dependent cell motility"/>
    <property type="evidence" value="ECO:0007669"/>
    <property type="project" value="InterPro"/>
</dbReference>
<evidence type="ECO:0000256" key="3">
    <source>
        <dbReference type="ARBA" id="ARBA00022729"/>
    </source>
</evidence>
<evidence type="ECO:0000313" key="7">
    <source>
        <dbReference type="EMBL" id="VVD62395.1"/>
    </source>
</evidence>
<name>A0A5E4RGU3_9BURK</name>
<comment type="similarity">
    <text evidence="5">Belongs to the FlgI family.</text>
</comment>
<comment type="subunit">
    <text evidence="5">The basal body constitutes a major portion of the flagellar organelle and consists of four rings (L,P,S, and M) mounted on a central rod.</text>
</comment>
<dbReference type="Pfam" id="PF02119">
    <property type="entry name" value="FlgI"/>
    <property type="match status" value="1"/>
</dbReference>
<organism evidence="7 8">
    <name type="scientific">Pandoraea iniqua</name>
    <dbReference type="NCBI Taxonomy" id="2508288"/>
    <lineage>
        <taxon>Bacteria</taxon>
        <taxon>Pseudomonadati</taxon>
        <taxon>Pseudomonadota</taxon>
        <taxon>Betaproteobacteria</taxon>
        <taxon>Burkholderiales</taxon>
        <taxon>Burkholderiaceae</taxon>
        <taxon>Pandoraea</taxon>
    </lineage>
</organism>
<evidence type="ECO:0000256" key="5">
    <source>
        <dbReference type="HAMAP-Rule" id="MF_00416"/>
    </source>
</evidence>
<keyword evidence="7" id="KW-0969">Cilium</keyword>
<evidence type="ECO:0000256" key="6">
    <source>
        <dbReference type="SAM" id="MobiDB-lite"/>
    </source>
</evidence>
<keyword evidence="3" id="KW-0732">Signal</keyword>
<evidence type="ECO:0000256" key="2">
    <source>
        <dbReference type="ARBA" id="ARBA00004117"/>
    </source>
</evidence>
<accession>A0A5E4RGU3</accession>
<dbReference type="PRINTS" id="PR01010">
    <property type="entry name" value="FLGPRINGFLGI"/>
</dbReference>
<keyword evidence="7" id="KW-0966">Cell projection</keyword>
<dbReference type="GO" id="GO:0030288">
    <property type="term" value="C:outer membrane-bounded periplasmic space"/>
    <property type="evidence" value="ECO:0007669"/>
    <property type="project" value="InterPro"/>
</dbReference>
<gene>
    <name evidence="5 7" type="primary">flgI</name>
    <name evidence="7" type="ORF">PIN31115_00162</name>
</gene>
<dbReference type="NCBIfam" id="NF003676">
    <property type="entry name" value="PRK05303.1"/>
    <property type="match status" value="1"/>
</dbReference>
<dbReference type="PANTHER" id="PTHR30381:SF0">
    <property type="entry name" value="FLAGELLAR P-RING PROTEIN"/>
    <property type="match status" value="1"/>
</dbReference>
<reference evidence="7 8" key="1">
    <citation type="submission" date="2019-08" db="EMBL/GenBank/DDBJ databases">
        <authorList>
            <person name="Peeters C."/>
        </authorList>
    </citation>
    <scope>NUCLEOTIDE SEQUENCE [LARGE SCALE GENOMIC DNA]</scope>
    <source>
        <strain evidence="7 8">LMG 31115</strain>
    </source>
</reference>
<keyword evidence="7" id="KW-0282">Flagellum</keyword>
<dbReference type="InterPro" id="IPR001782">
    <property type="entry name" value="Flag_FlgI"/>
</dbReference>
<dbReference type="AlphaFoldDB" id="A0A5E4RGU3"/>
<dbReference type="EMBL" id="CABPSI010000001">
    <property type="protein sequence ID" value="VVD62395.1"/>
    <property type="molecule type" value="Genomic_DNA"/>
</dbReference>
<sequence>MSIMSSLPRRAHASRQSGQHAGPRAHAHPMAKALAQVLVKALVVAGAAGFAMLAPGAAHAERLKELASIQGVRDNQLIGYGLVAGLDNSGDQTTQTPFTVQSMTNMLSQLGITVAPGTNMQLKNVAAVMVTATLPAFTRPGQPIDVVVSSMGNAKSLRGGTLLMTPLKGPDGQVYALAQGNLLVGGAGASANGSSVTVNQLASGRIPNGAIVERSVPTAMGGQPGTIQMELNATDFSTAQRVVDAVNRRFGYSTAQALDGRVILLRTPTDPSARVQFLAQLESIEVKPDNSAARVIINARTGSVVMNQNVTIQQCAVAHGNLSVVIDTQNNVSQPAPFSGGQTVVAPNSQISVQQENNALKLVKAGANLADVVKALNSLGASPADLMSILQAMKASGALRADLEII</sequence>
<dbReference type="Proteomes" id="UP000333828">
    <property type="component" value="Unassembled WGS sequence"/>
</dbReference>
<evidence type="ECO:0000256" key="1">
    <source>
        <dbReference type="ARBA" id="ARBA00002591"/>
    </source>
</evidence>
<proteinExistence type="inferred from homology"/>